<reference evidence="2 3" key="1">
    <citation type="submission" date="2021-04" db="EMBL/GenBank/DDBJ databases">
        <title>Chitinophaga sp. nov., isolated from the rhizosphere soil.</title>
        <authorList>
            <person name="He S."/>
        </authorList>
    </citation>
    <scope>NUCLEOTIDE SEQUENCE [LARGE SCALE GENOMIC DNA]</scope>
    <source>
        <strain evidence="2 3">2R12</strain>
    </source>
</reference>
<feature type="transmembrane region" description="Helical" evidence="1">
    <location>
        <begin position="106"/>
        <end position="127"/>
    </location>
</feature>
<feature type="transmembrane region" description="Helical" evidence="1">
    <location>
        <begin position="80"/>
        <end position="100"/>
    </location>
</feature>
<proteinExistence type="predicted"/>
<evidence type="ECO:0000256" key="1">
    <source>
        <dbReference type="SAM" id="Phobius"/>
    </source>
</evidence>
<name>A0ABS5J984_9BACT</name>
<keyword evidence="3" id="KW-1185">Reference proteome</keyword>
<dbReference type="EMBL" id="JAGTXB010000025">
    <property type="protein sequence ID" value="MBS0031740.1"/>
    <property type="molecule type" value="Genomic_DNA"/>
</dbReference>
<dbReference type="RefSeq" id="WP_211976903.1">
    <property type="nucleotide sequence ID" value="NZ_CBFHAM010000012.1"/>
</dbReference>
<dbReference type="Pfam" id="PF14248">
    <property type="entry name" value="DUF4345"/>
    <property type="match status" value="1"/>
</dbReference>
<comment type="caution">
    <text evidence="2">The sequence shown here is derived from an EMBL/GenBank/DDBJ whole genome shotgun (WGS) entry which is preliminary data.</text>
</comment>
<accession>A0ABS5J984</accession>
<keyword evidence="1" id="KW-0472">Membrane</keyword>
<keyword evidence="1" id="KW-1133">Transmembrane helix</keyword>
<keyword evidence="1" id="KW-0812">Transmembrane</keyword>
<sequence length="164" mass="18220">MNHSRTINVLSRIYLFLSAGSFLMVSMMGFFSPQAVMDLVQVKLPNSDAFSSIRGVYGGVGLTIAIMLVRWAFKDIQQGVIFLCWLWGLYALSRIITWMVEGPLGAFGTQWLIIESVFFTLGALLWLRLRKSGFAFKGYRDGVDHGGNGGAPDKINKGGQIKLY</sequence>
<evidence type="ECO:0000313" key="2">
    <source>
        <dbReference type="EMBL" id="MBS0031740.1"/>
    </source>
</evidence>
<feature type="transmembrane region" description="Helical" evidence="1">
    <location>
        <begin position="52"/>
        <end position="73"/>
    </location>
</feature>
<evidence type="ECO:0000313" key="3">
    <source>
        <dbReference type="Proteomes" id="UP000676386"/>
    </source>
</evidence>
<dbReference type="InterPro" id="IPR025597">
    <property type="entry name" value="DUF4345"/>
</dbReference>
<dbReference type="Proteomes" id="UP000676386">
    <property type="component" value="Unassembled WGS sequence"/>
</dbReference>
<gene>
    <name evidence="2" type="ORF">KE626_30695</name>
</gene>
<organism evidence="2 3">
    <name type="scientific">Chitinophaga hostae</name>
    <dbReference type="NCBI Taxonomy" id="2831022"/>
    <lineage>
        <taxon>Bacteria</taxon>
        <taxon>Pseudomonadati</taxon>
        <taxon>Bacteroidota</taxon>
        <taxon>Chitinophagia</taxon>
        <taxon>Chitinophagales</taxon>
        <taxon>Chitinophagaceae</taxon>
        <taxon>Chitinophaga</taxon>
    </lineage>
</organism>
<protein>
    <submittedName>
        <fullName evidence="2">DUF4345 domain-containing protein</fullName>
    </submittedName>
</protein>
<feature type="transmembrane region" description="Helical" evidence="1">
    <location>
        <begin position="12"/>
        <end position="32"/>
    </location>
</feature>